<proteinExistence type="predicted"/>
<organism evidence="1 2">
    <name type="scientific">Romanomermis culicivorax</name>
    <name type="common">Nematode worm</name>
    <dbReference type="NCBI Taxonomy" id="13658"/>
    <lineage>
        <taxon>Eukaryota</taxon>
        <taxon>Metazoa</taxon>
        <taxon>Ecdysozoa</taxon>
        <taxon>Nematoda</taxon>
        <taxon>Enoplea</taxon>
        <taxon>Dorylaimia</taxon>
        <taxon>Mermithida</taxon>
        <taxon>Mermithoidea</taxon>
        <taxon>Mermithidae</taxon>
        <taxon>Romanomermis</taxon>
    </lineage>
</organism>
<accession>A0A915JKW1</accession>
<dbReference type="AlphaFoldDB" id="A0A915JKW1"/>
<dbReference type="Proteomes" id="UP000887565">
    <property type="component" value="Unplaced"/>
</dbReference>
<reference evidence="2" key="1">
    <citation type="submission" date="2022-11" db="UniProtKB">
        <authorList>
            <consortium name="WormBaseParasite"/>
        </authorList>
    </citation>
    <scope>IDENTIFICATION</scope>
</reference>
<dbReference type="WBParaSite" id="nRc.2.0.1.t26834-RA">
    <property type="protein sequence ID" value="nRc.2.0.1.t26834-RA"/>
    <property type="gene ID" value="nRc.2.0.1.g26834"/>
</dbReference>
<evidence type="ECO:0000313" key="1">
    <source>
        <dbReference type="Proteomes" id="UP000887565"/>
    </source>
</evidence>
<keyword evidence="1" id="KW-1185">Reference proteome</keyword>
<sequence length="171" mass="19498">MCIIRGTAVAAMTNQTAPRKTDAKYNWLHVTCTEIRLVMANVAVLLLGFSNKLPYFTPPNGELLFGKNFEKKLLIFFATWQRNHDRSLMIAEEYAKNAFSDVLPEDRSFSALHAKKVKYFCGDGRSPQKAEAQQSSPQQQPEMHFSHHFKKWSFYNCAYMADRGPVADVEG</sequence>
<evidence type="ECO:0000313" key="2">
    <source>
        <dbReference type="WBParaSite" id="nRc.2.0.1.t26834-RA"/>
    </source>
</evidence>
<name>A0A915JKW1_ROMCU</name>
<protein>
    <submittedName>
        <fullName evidence="2">Uncharacterized protein</fullName>
    </submittedName>
</protein>